<dbReference type="Gene3D" id="3.40.1190.20">
    <property type="match status" value="1"/>
</dbReference>
<keyword evidence="3" id="KW-0418">Kinase</keyword>
<feature type="domain" description="Carbohydrate kinase PfkB" evidence="4">
    <location>
        <begin position="2"/>
        <end position="314"/>
    </location>
</feature>
<name>A0ABS2P3M7_9BACI</name>
<dbReference type="EMBL" id="JAFBED010000008">
    <property type="protein sequence ID" value="MBM7621571.1"/>
    <property type="molecule type" value="Genomic_DNA"/>
</dbReference>
<comment type="caution">
    <text evidence="5">The sequence shown here is derived from an EMBL/GenBank/DDBJ whole genome shotgun (WGS) entry which is preliminary data.</text>
</comment>
<gene>
    <name evidence="5" type="ORF">JOC95_003460</name>
</gene>
<dbReference type="GO" id="GO:0008673">
    <property type="term" value="F:2-dehydro-3-deoxygluconokinase activity"/>
    <property type="evidence" value="ECO:0007669"/>
    <property type="project" value="UniProtKB-EC"/>
</dbReference>
<reference evidence="5 6" key="1">
    <citation type="submission" date="2021-01" db="EMBL/GenBank/DDBJ databases">
        <title>Genomic Encyclopedia of Type Strains, Phase IV (KMG-IV): sequencing the most valuable type-strain genomes for metagenomic binning, comparative biology and taxonomic classification.</title>
        <authorList>
            <person name="Goeker M."/>
        </authorList>
    </citation>
    <scope>NUCLEOTIDE SEQUENCE [LARGE SCALE GENOMIC DNA]</scope>
    <source>
        <strain evidence="5 6">DSM 25879</strain>
    </source>
</reference>
<accession>A0ABS2P3M7</accession>
<evidence type="ECO:0000313" key="5">
    <source>
        <dbReference type="EMBL" id="MBM7621571.1"/>
    </source>
</evidence>
<dbReference type="Pfam" id="PF00294">
    <property type="entry name" value="PfkB"/>
    <property type="match status" value="1"/>
</dbReference>
<dbReference type="InterPro" id="IPR052700">
    <property type="entry name" value="Carb_kinase_PfkB-like"/>
</dbReference>
<dbReference type="SUPFAM" id="SSF53613">
    <property type="entry name" value="Ribokinase-like"/>
    <property type="match status" value="1"/>
</dbReference>
<evidence type="ECO:0000256" key="2">
    <source>
        <dbReference type="ARBA" id="ARBA00022679"/>
    </source>
</evidence>
<dbReference type="RefSeq" id="WP_204418346.1">
    <property type="nucleotide sequence ID" value="NZ_JAFBED010000008.1"/>
</dbReference>
<evidence type="ECO:0000256" key="1">
    <source>
        <dbReference type="ARBA" id="ARBA00010688"/>
    </source>
</evidence>
<dbReference type="CDD" id="cd01166">
    <property type="entry name" value="KdgK"/>
    <property type="match status" value="1"/>
</dbReference>
<protein>
    <submittedName>
        <fullName evidence="5">2-dehydro-3-deoxygluconokinase</fullName>
        <ecNumber evidence="5">2.7.1.45</ecNumber>
    </submittedName>
</protein>
<dbReference type="InterPro" id="IPR029056">
    <property type="entry name" value="Ribokinase-like"/>
</dbReference>
<dbReference type="PANTHER" id="PTHR43320:SF2">
    <property type="entry name" value="2-DEHYDRO-3-DEOXYGLUCONOKINASE_2-DEHYDRO-3-DEOXYGALACTONOKINASE"/>
    <property type="match status" value="1"/>
</dbReference>
<evidence type="ECO:0000259" key="4">
    <source>
        <dbReference type="Pfam" id="PF00294"/>
    </source>
</evidence>
<dbReference type="EC" id="2.7.1.45" evidence="5"/>
<dbReference type="InterPro" id="IPR011611">
    <property type="entry name" value="PfkB_dom"/>
</dbReference>
<keyword evidence="6" id="KW-1185">Reference proteome</keyword>
<dbReference type="Proteomes" id="UP000737402">
    <property type="component" value="Unassembled WGS sequence"/>
</dbReference>
<proteinExistence type="inferred from homology"/>
<keyword evidence="2 5" id="KW-0808">Transferase</keyword>
<organism evidence="5 6">
    <name type="scientific">Sutcliffiella tianshenii</name>
    <dbReference type="NCBI Taxonomy" id="1463404"/>
    <lineage>
        <taxon>Bacteria</taxon>
        <taxon>Bacillati</taxon>
        <taxon>Bacillota</taxon>
        <taxon>Bacilli</taxon>
        <taxon>Bacillales</taxon>
        <taxon>Bacillaceae</taxon>
        <taxon>Sutcliffiella</taxon>
    </lineage>
</organism>
<evidence type="ECO:0000256" key="3">
    <source>
        <dbReference type="ARBA" id="ARBA00022777"/>
    </source>
</evidence>
<evidence type="ECO:0000313" key="6">
    <source>
        <dbReference type="Proteomes" id="UP000737402"/>
    </source>
</evidence>
<dbReference type="PANTHER" id="PTHR43320">
    <property type="entry name" value="SUGAR KINASE"/>
    <property type="match status" value="1"/>
</dbReference>
<sequence length="336" mass="36671">MKVVTLGELMMRLTPPNYSRLVQATEFQAVFGGGEANVAASLALFGHKVQFVTKLPENELGTCAIRHLEQQGVQTEFIARGGERIGLYFLEQGISVRPSQVIYDRKHSSFAKACQGDFDWEEIFVGADLFHTSGITLGISDKAREIALTAIKEAKERGITTSFDINYRSKLWGLEEARPAIKSILPYVDICFGGYLDAVKILEINSPVSGKDKAGLYQDLFQQLCATYGVRKVICTFRETLSVTRHSLTGYLYSRGESILATESQTFDILDRVGGGDAFAAGFLHAHLSGWGDEDGLNFALGASVLKHTISGDANLATEKEIQAFVADEGVGGIVR</sequence>
<comment type="similarity">
    <text evidence="1">Belongs to the carbohydrate kinase PfkB family.</text>
</comment>